<protein>
    <recommendedName>
        <fullName evidence="10">Hexosyltransferase</fullName>
        <ecNumber evidence="10">2.4.1.-</ecNumber>
    </recommendedName>
</protein>
<evidence type="ECO:0000256" key="3">
    <source>
        <dbReference type="ARBA" id="ARBA00022676"/>
    </source>
</evidence>
<evidence type="ECO:0000256" key="4">
    <source>
        <dbReference type="ARBA" id="ARBA00022679"/>
    </source>
</evidence>
<evidence type="ECO:0000313" key="12">
    <source>
        <dbReference type="RefSeq" id="XP_014668002.1"/>
    </source>
</evidence>
<proteinExistence type="inferred from homology"/>
<dbReference type="EC" id="2.4.1.-" evidence="10"/>
<evidence type="ECO:0000256" key="5">
    <source>
        <dbReference type="ARBA" id="ARBA00022692"/>
    </source>
</evidence>
<accession>A0ABM1E731</accession>
<evidence type="ECO:0000313" key="11">
    <source>
        <dbReference type="Proteomes" id="UP000695022"/>
    </source>
</evidence>
<sequence length="378" mass="41586">MIPKHHQCANCPFRVPLGARAWGAGEALPPNRCCRQLLCLFSLLLVLVFVLIGSGYLVPFYPDLVAATSHGDAAAFRKQWKIESLVDVGVEPGRLALAAHLFNDEPVWDPEELGDISPSTPRCAPRTLALILVTSATANARRRRAIRESWAKVGEPAIKVVFLVGVTSDRDVAAAVAAERSRHNDLLLGRYADTYRNLTLKVLHGMAWAAAACRPDYLLKTDDDCFVNVPVLRTLLAASPRRRLYVGRSPASRAVIRGAANKWHVTPAEYPLAEYPRYASGTGYVLSADVLRDITRAARLVRPFPNEDAFVGVIAARLGVAPINSGRFTSYSATWQACNYHYILLMHTVPCELQAKCLEMALEAPNRCPNGRVVTVWH</sequence>
<keyword evidence="4" id="KW-0808">Transferase</keyword>
<name>A0ABM1E731_PRICU</name>
<comment type="subcellular location">
    <subcellularLocation>
        <location evidence="1 10">Golgi apparatus membrane</location>
        <topology evidence="1 10">Single-pass type II membrane protein</topology>
    </subcellularLocation>
</comment>
<dbReference type="InterPro" id="IPR002659">
    <property type="entry name" value="Glyco_trans_31"/>
</dbReference>
<keyword evidence="7 10" id="KW-1133">Transmembrane helix</keyword>
<dbReference type="PANTHER" id="PTHR11214:SF376">
    <property type="entry name" value="HEXOSYLTRANSFERASE"/>
    <property type="match status" value="1"/>
</dbReference>
<dbReference type="PANTHER" id="PTHR11214">
    <property type="entry name" value="BETA-1,3-N-ACETYLGLUCOSAMINYLTRANSFERASE"/>
    <property type="match status" value="1"/>
</dbReference>
<gene>
    <name evidence="12" type="primary">LOC106809437</name>
</gene>
<dbReference type="RefSeq" id="XP_014668002.1">
    <property type="nucleotide sequence ID" value="XM_014812516.1"/>
</dbReference>
<keyword evidence="8 10" id="KW-0333">Golgi apparatus</keyword>
<evidence type="ECO:0000256" key="2">
    <source>
        <dbReference type="ARBA" id="ARBA00008661"/>
    </source>
</evidence>
<dbReference type="Pfam" id="PF01762">
    <property type="entry name" value="Galactosyl_T"/>
    <property type="match status" value="1"/>
</dbReference>
<dbReference type="Gene3D" id="3.90.550.50">
    <property type="match status" value="1"/>
</dbReference>
<organism evidence="11 12">
    <name type="scientific">Priapulus caudatus</name>
    <name type="common">Priapulid worm</name>
    <dbReference type="NCBI Taxonomy" id="37621"/>
    <lineage>
        <taxon>Eukaryota</taxon>
        <taxon>Metazoa</taxon>
        <taxon>Ecdysozoa</taxon>
        <taxon>Scalidophora</taxon>
        <taxon>Priapulida</taxon>
        <taxon>Priapulimorpha</taxon>
        <taxon>Priapulimorphida</taxon>
        <taxon>Priapulidae</taxon>
        <taxon>Priapulus</taxon>
    </lineage>
</organism>
<evidence type="ECO:0000256" key="7">
    <source>
        <dbReference type="ARBA" id="ARBA00022989"/>
    </source>
</evidence>
<keyword evidence="9 10" id="KW-0472">Membrane</keyword>
<evidence type="ECO:0000256" key="8">
    <source>
        <dbReference type="ARBA" id="ARBA00023034"/>
    </source>
</evidence>
<keyword evidence="6 10" id="KW-0735">Signal-anchor</keyword>
<dbReference type="Proteomes" id="UP000695022">
    <property type="component" value="Unplaced"/>
</dbReference>
<keyword evidence="3 10" id="KW-0328">Glycosyltransferase</keyword>
<keyword evidence="5 10" id="KW-0812">Transmembrane</keyword>
<dbReference type="GeneID" id="106809437"/>
<evidence type="ECO:0000256" key="10">
    <source>
        <dbReference type="RuleBase" id="RU363063"/>
    </source>
</evidence>
<keyword evidence="11" id="KW-1185">Reference proteome</keyword>
<comment type="similarity">
    <text evidence="2 10">Belongs to the glycosyltransferase 31 family.</text>
</comment>
<feature type="transmembrane region" description="Helical" evidence="10">
    <location>
        <begin position="37"/>
        <end position="58"/>
    </location>
</feature>
<evidence type="ECO:0000256" key="1">
    <source>
        <dbReference type="ARBA" id="ARBA00004323"/>
    </source>
</evidence>
<reference evidence="12" key="1">
    <citation type="submission" date="2025-08" db="UniProtKB">
        <authorList>
            <consortium name="RefSeq"/>
        </authorList>
    </citation>
    <scope>IDENTIFICATION</scope>
</reference>
<evidence type="ECO:0000256" key="6">
    <source>
        <dbReference type="ARBA" id="ARBA00022968"/>
    </source>
</evidence>
<evidence type="ECO:0000256" key="9">
    <source>
        <dbReference type="ARBA" id="ARBA00023136"/>
    </source>
</evidence>